<dbReference type="EMBL" id="BLXZ01000001">
    <property type="protein sequence ID" value="GFO66769.1"/>
    <property type="molecule type" value="Genomic_DNA"/>
</dbReference>
<keyword evidence="3" id="KW-1185">Reference proteome</keyword>
<evidence type="ECO:0000256" key="1">
    <source>
        <dbReference type="SAM" id="Phobius"/>
    </source>
</evidence>
<feature type="transmembrane region" description="Helical" evidence="1">
    <location>
        <begin position="12"/>
        <end position="30"/>
    </location>
</feature>
<gene>
    <name evidence="2" type="ORF">GMLC_03480</name>
</gene>
<dbReference type="Proteomes" id="UP000587586">
    <property type="component" value="Unassembled WGS sequence"/>
</dbReference>
<comment type="caution">
    <text evidence="2">The sequence shown here is derived from an EMBL/GenBank/DDBJ whole genome shotgun (WGS) entry which is preliminary data.</text>
</comment>
<dbReference type="AlphaFoldDB" id="A0A6V8N650"/>
<keyword evidence="1" id="KW-0812">Transmembrane</keyword>
<dbReference type="Gene3D" id="2.170.120.30">
    <property type="match status" value="1"/>
</dbReference>
<keyword evidence="1" id="KW-1133">Transmembrane helix</keyword>
<organism evidence="2 3">
    <name type="scientific">Geomonas limicola</name>
    <dbReference type="NCBI Taxonomy" id="2740186"/>
    <lineage>
        <taxon>Bacteria</taxon>
        <taxon>Pseudomonadati</taxon>
        <taxon>Thermodesulfobacteriota</taxon>
        <taxon>Desulfuromonadia</taxon>
        <taxon>Geobacterales</taxon>
        <taxon>Geobacteraceae</taxon>
        <taxon>Geomonas</taxon>
    </lineage>
</organism>
<proteinExistence type="predicted"/>
<evidence type="ECO:0000313" key="2">
    <source>
        <dbReference type="EMBL" id="GFO66769.1"/>
    </source>
</evidence>
<keyword evidence="1" id="KW-0472">Membrane</keyword>
<sequence>MSETRPLEEVYGVKFLAVLLALLIWLTVAVERSGEVTIPVPVNLERLPRGIRMVSPPPGVVQVTVSGPRILLARPFLLGARCTLDLASAVPGSMSFTTNDCRYDMDGELKVVRAIPQTIHLDFAAVDAK</sequence>
<dbReference type="RefSeq" id="WP_183359304.1">
    <property type="nucleotide sequence ID" value="NZ_BLXZ01000001.1"/>
</dbReference>
<reference evidence="3" key="1">
    <citation type="submission" date="2020-06" db="EMBL/GenBank/DDBJ databases">
        <title>Draft genomic sequecing of Geomonas sp. Red745.</title>
        <authorList>
            <person name="Itoh H."/>
            <person name="Xu Z.X."/>
            <person name="Ushijima N."/>
            <person name="Masuda Y."/>
            <person name="Shiratori Y."/>
            <person name="Senoo K."/>
        </authorList>
    </citation>
    <scope>NUCLEOTIDE SEQUENCE [LARGE SCALE GENOMIC DNA]</scope>
    <source>
        <strain evidence="3">Red745</strain>
    </source>
</reference>
<accession>A0A6V8N650</accession>
<evidence type="ECO:0000313" key="3">
    <source>
        <dbReference type="Proteomes" id="UP000587586"/>
    </source>
</evidence>
<name>A0A6V8N650_9BACT</name>
<evidence type="ECO:0008006" key="4">
    <source>
        <dbReference type="Google" id="ProtNLM"/>
    </source>
</evidence>
<protein>
    <recommendedName>
        <fullName evidence="4">YbbR-like domain-containing protein</fullName>
    </recommendedName>
</protein>